<dbReference type="PANTHER" id="PTHR24305:SF210">
    <property type="entry name" value="CYTOCHROME P450 MONOOXYGENASE ASQL-RELATED"/>
    <property type="match status" value="1"/>
</dbReference>
<evidence type="ECO:0000256" key="3">
    <source>
        <dbReference type="ARBA" id="ARBA00022617"/>
    </source>
</evidence>
<dbReference type="InterPro" id="IPR017972">
    <property type="entry name" value="Cyt_P450_CS"/>
</dbReference>
<dbReference type="InterPro" id="IPR050121">
    <property type="entry name" value="Cytochrome_P450_monoxygenase"/>
</dbReference>
<evidence type="ECO:0000313" key="9">
    <source>
        <dbReference type="Proteomes" id="UP000824596"/>
    </source>
</evidence>
<evidence type="ECO:0000256" key="7">
    <source>
        <dbReference type="RuleBase" id="RU000461"/>
    </source>
</evidence>
<feature type="binding site" description="axial binding residue" evidence="6">
    <location>
        <position position="558"/>
    </location>
    <ligand>
        <name>heme</name>
        <dbReference type="ChEBI" id="CHEBI:30413"/>
    </ligand>
    <ligandPart>
        <name>Fe</name>
        <dbReference type="ChEBI" id="CHEBI:18248"/>
    </ligandPart>
</feature>
<accession>A0A9P8SLN2</accession>
<proteinExistence type="inferred from homology"/>
<keyword evidence="3 6" id="KW-0349">Heme</keyword>
<dbReference type="SUPFAM" id="SSF48264">
    <property type="entry name" value="Cytochrome P450"/>
    <property type="match status" value="1"/>
</dbReference>
<dbReference type="InterPro" id="IPR002401">
    <property type="entry name" value="Cyt_P450_E_grp-I"/>
</dbReference>
<dbReference type="PRINTS" id="PR00385">
    <property type="entry name" value="P450"/>
</dbReference>
<dbReference type="GO" id="GO:0005506">
    <property type="term" value="F:iron ion binding"/>
    <property type="evidence" value="ECO:0007669"/>
    <property type="project" value="InterPro"/>
</dbReference>
<comment type="cofactor">
    <cofactor evidence="1 6">
        <name>heme</name>
        <dbReference type="ChEBI" id="CHEBI:30413"/>
    </cofactor>
</comment>
<gene>
    <name evidence="8" type="ORF">HRG_00310</name>
</gene>
<reference evidence="8" key="1">
    <citation type="submission" date="2021-09" db="EMBL/GenBank/DDBJ databases">
        <title>A high-quality genome of the endoparasitic fungus Hirsutella rhossiliensis with a comparison of Hirsutella genomes reveals transposable elements contributing to genome size variation.</title>
        <authorList>
            <person name="Lin R."/>
            <person name="Jiao Y."/>
            <person name="Sun X."/>
            <person name="Ling J."/>
            <person name="Xie B."/>
            <person name="Cheng X."/>
        </authorList>
    </citation>
    <scope>NUCLEOTIDE SEQUENCE</scope>
    <source>
        <strain evidence="8">HR02</strain>
    </source>
</reference>
<dbReference type="InterPro" id="IPR036396">
    <property type="entry name" value="Cyt_P450_sf"/>
</dbReference>
<dbReference type="InterPro" id="IPR012337">
    <property type="entry name" value="RNaseH-like_sf"/>
</dbReference>
<keyword evidence="4 6" id="KW-0479">Metal-binding</keyword>
<dbReference type="EMBL" id="JAIZPD010000001">
    <property type="protein sequence ID" value="KAH0967668.1"/>
    <property type="molecule type" value="Genomic_DNA"/>
</dbReference>
<dbReference type="CDD" id="cd11058">
    <property type="entry name" value="CYP60B-like"/>
    <property type="match status" value="1"/>
</dbReference>
<dbReference type="Pfam" id="PF00067">
    <property type="entry name" value="p450"/>
    <property type="match status" value="1"/>
</dbReference>
<dbReference type="GO" id="GO:0020037">
    <property type="term" value="F:heme binding"/>
    <property type="evidence" value="ECO:0007669"/>
    <property type="project" value="InterPro"/>
</dbReference>
<evidence type="ECO:0000256" key="2">
    <source>
        <dbReference type="ARBA" id="ARBA00010617"/>
    </source>
</evidence>
<dbReference type="SUPFAM" id="SSF53098">
    <property type="entry name" value="Ribonuclease H-like"/>
    <property type="match status" value="1"/>
</dbReference>
<comment type="similarity">
    <text evidence="2 7">Belongs to the cytochrome P450 family.</text>
</comment>
<dbReference type="Proteomes" id="UP000824596">
    <property type="component" value="Unassembled WGS sequence"/>
</dbReference>
<keyword evidence="7" id="KW-0503">Monooxygenase</keyword>
<dbReference type="RefSeq" id="XP_044725181.1">
    <property type="nucleotide sequence ID" value="XM_044858781.1"/>
</dbReference>
<dbReference type="GeneID" id="68349439"/>
<keyword evidence="5 6" id="KW-0408">Iron</keyword>
<dbReference type="GO" id="GO:0004497">
    <property type="term" value="F:monooxygenase activity"/>
    <property type="evidence" value="ECO:0007669"/>
    <property type="project" value="UniProtKB-KW"/>
</dbReference>
<evidence type="ECO:0000313" key="8">
    <source>
        <dbReference type="EMBL" id="KAH0967668.1"/>
    </source>
</evidence>
<dbReference type="InterPro" id="IPR001128">
    <property type="entry name" value="Cyt_P450"/>
</dbReference>
<evidence type="ECO:0000256" key="5">
    <source>
        <dbReference type="ARBA" id="ARBA00023004"/>
    </source>
</evidence>
<name>A0A9P8SLN2_9HYPO</name>
<dbReference type="PROSITE" id="PS00086">
    <property type="entry name" value="CYTOCHROME_P450"/>
    <property type="match status" value="1"/>
</dbReference>
<organism evidence="8 9">
    <name type="scientific">Hirsutella rhossiliensis</name>
    <dbReference type="NCBI Taxonomy" id="111463"/>
    <lineage>
        <taxon>Eukaryota</taxon>
        <taxon>Fungi</taxon>
        <taxon>Dikarya</taxon>
        <taxon>Ascomycota</taxon>
        <taxon>Pezizomycotina</taxon>
        <taxon>Sordariomycetes</taxon>
        <taxon>Hypocreomycetidae</taxon>
        <taxon>Hypocreales</taxon>
        <taxon>Ophiocordycipitaceae</taxon>
        <taxon>Hirsutella</taxon>
    </lineage>
</organism>
<evidence type="ECO:0000256" key="1">
    <source>
        <dbReference type="ARBA" id="ARBA00001971"/>
    </source>
</evidence>
<evidence type="ECO:0000256" key="4">
    <source>
        <dbReference type="ARBA" id="ARBA00022723"/>
    </source>
</evidence>
<keyword evidence="9" id="KW-1185">Reference proteome</keyword>
<sequence length="623" mass="70871">MGKLHNIAVFIRNSTIHNDAWDDIAGKALGIDNITRWNSWFKLLDAAISQEGPLSVFVNQYHRELEDDILTHDDWQVLKMTHEFLQPFHQATLEQQMAWASIDQVLENMDILFVQFEDAKVKYAENAHMVVAYGVAQGIYRIWFHPLSKFPGPLHLSLTSLPAAYSNYIQGTWVRHVAKLHQKYGPAVRIGPNHVSLDGSIGWPEVYGRRPGGKAEFHKLPPVFQEQHEALISASRDGHRRQRRQLAHAFSDAALAQQEPVIIKYVDMMLDRLSQRADEGQSINIVEWLNFTTFDIIGDLVFSDSFSCLENNGYHPWVLTIFRGVQGISLRRFSQYYPLMGWIISKSTRRSLAKLLLGVRSGARDKAKTRLEHGPKPPGEHQDIMAYMMKKTRDGGDGMSEGEVLVNAPTLVVAGSETTATALSGFCFYMSRNQQAYALLADEIRAAFASEEDINLVSTGSLEYLQACINEILRMYPPAAETSARVSPGEMVNGKFVPAGTRLSVYQWATFQNPANFVEAESYIPERWLPATHPQYEGRFAADKRAAFKPFSYGPRDCIGKNLAYSEMRLIICRLLYRFDFELAHKQDSWHDDQKIFGIWQKKPLYLKLQRRGPRIQQTGESL</sequence>
<keyword evidence="7" id="KW-0560">Oxidoreductase</keyword>
<dbReference type="OrthoDB" id="1470350at2759"/>
<dbReference type="AlphaFoldDB" id="A0A9P8SLN2"/>
<dbReference type="PANTHER" id="PTHR24305">
    <property type="entry name" value="CYTOCHROME P450"/>
    <property type="match status" value="1"/>
</dbReference>
<dbReference type="PRINTS" id="PR00463">
    <property type="entry name" value="EP450I"/>
</dbReference>
<comment type="caution">
    <text evidence="8">The sequence shown here is derived from an EMBL/GenBank/DDBJ whole genome shotgun (WGS) entry which is preliminary data.</text>
</comment>
<dbReference type="Gene3D" id="1.10.630.10">
    <property type="entry name" value="Cytochrome P450"/>
    <property type="match status" value="1"/>
</dbReference>
<protein>
    <submittedName>
        <fullName evidence="8">Cytochrome p450 domain-containing protein</fullName>
    </submittedName>
</protein>
<dbReference type="GO" id="GO:0016705">
    <property type="term" value="F:oxidoreductase activity, acting on paired donors, with incorporation or reduction of molecular oxygen"/>
    <property type="evidence" value="ECO:0007669"/>
    <property type="project" value="InterPro"/>
</dbReference>
<evidence type="ECO:0000256" key="6">
    <source>
        <dbReference type="PIRSR" id="PIRSR602401-1"/>
    </source>
</evidence>